<dbReference type="GO" id="GO:0015935">
    <property type="term" value="C:small ribosomal subunit"/>
    <property type="evidence" value="ECO:0007669"/>
    <property type="project" value="TreeGrafter"/>
</dbReference>
<evidence type="ECO:0000256" key="1">
    <source>
        <dbReference type="ARBA" id="ARBA00001947"/>
    </source>
</evidence>
<comment type="similarity">
    <text evidence="3 8">Belongs to the universal ribosomal protein uS14 family.</text>
</comment>
<keyword evidence="4 8" id="KW-0689">Ribosomal protein</keyword>
<dbReference type="HAMAP" id="MF_00537">
    <property type="entry name" value="Ribosomal_uS14_1"/>
    <property type="match status" value="1"/>
</dbReference>
<evidence type="ECO:0000256" key="7">
    <source>
        <dbReference type="ARBA" id="ARBA00047110"/>
    </source>
</evidence>
<dbReference type="GO" id="GO:0005737">
    <property type="term" value="C:cytoplasm"/>
    <property type="evidence" value="ECO:0007669"/>
    <property type="project" value="UniProtKB-ARBA"/>
</dbReference>
<keyword evidence="8" id="KW-0699">rRNA-binding</keyword>
<dbReference type="InterPro" id="IPR001209">
    <property type="entry name" value="Ribosomal_uS14"/>
</dbReference>
<dbReference type="GO" id="GO:0006412">
    <property type="term" value="P:translation"/>
    <property type="evidence" value="ECO:0007669"/>
    <property type="project" value="UniProtKB-UniRule"/>
</dbReference>
<dbReference type="GO" id="GO:0003735">
    <property type="term" value="F:structural constituent of ribosome"/>
    <property type="evidence" value="ECO:0007669"/>
    <property type="project" value="InterPro"/>
</dbReference>
<dbReference type="PANTHER" id="PTHR19836:SF19">
    <property type="entry name" value="SMALL RIBOSOMAL SUBUNIT PROTEIN US14M"/>
    <property type="match status" value="1"/>
</dbReference>
<keyword evidence="8" id="KW-0694">RNA-binding</keyword>
<evidence type="ECO:0000256" key="5">
    <source>
        <dbReference type="ARBA" id="ARBA00023274"/>
    </source>
</evidence>
<organism evidence="9 10">
    <name type="scientific">Candidatus Aquirickettsiella gammari</name>
    <dbReference type="NCBI Taxonomy" id="2016198"/>
    <lineage>
        <taxon>Bacteria</taxon>
        <taxon>Pseudomonadati</taxon>
        <taxon>Pseudomonadota</taxon>
        <taxon>Gammaproteobacteria</taxon>
        <taxon>Legionellales</taxon>
        <taxon>Coxiellaceae</taxon>
        <taxon>Candidatus Aquirickettsiella</taxon>
    </lineage>
</organism>
<dbReference type="AlphaFoldDB" id="A0A370CHB1"/>
<reference evidence="9 10" key="2">
    <citation type="journal article" date="2018" name="J. Invertebr. Pathol.">
        <title>'Candidatus Aquirickettsiella gammari' (Gammaproteobacteria: Legionellales: Coxiellaceae): A bacterial pathogen of the freshwater crustacean Gammarus fossarum (Malacostraca: Amphipoda).</title>
        <authorList>
            <person name="Bojko J."/>
            <person name="Dunn A.M."/>
            <person name="Stebbing P.D."/>
            <person name="van Aerle R."/>
            <person name="Bacela-Spychalska K."/>
            <person name="Bean T.P."/>
            <person name="Urrutia A."/>
            <person name="Stentiford G.D."/>
        </authorList>
    </citation>
    <scope>NUCLEOTIDE SEQUENCE [LARGE SCALE GENOMIC DNA]</scope>
    <source>
        <strain evidence="9">RA15029</strain>
    </source>
</reference>
<evidence type="ECO:0000313" key="10">
    <source>
        <dbReference type="Proteomes" id="UP000226429"/>
    </source>
</evidence>
<comment type="cofactor">
    <cofactor evidence="1">
        <name>Zn(2+)</name>
        <dbReference type="ChEBI" id="CHEBI:29105"/>
    </cofactor>
</comment>
<dbReference type="InterPro" id="IPR023036">
    <property type="entry name" value="Ribosomal_uS14_bac/plastid"/>
</dbReference>
<sequence>MAKKSVIMRQKKRELIVKKYALRRAELKEIIYSVKASDEDKWLAQQKIQLLPRDSSPVRLRNRCRLTGRPRGVYSHFGLSRNMLRLYAMKGELPGLVKSSW</sequence>
<proteinExistence type="inferred from homology"/>
<dbReference type="PROSITE" id="PS00527">
    <property type="entry name" value="RIBOSOMAL_S14"/>
    <property type="match status" value="1"/>
</dbReference>
<dbReference type="PANTHER" id="PTHR19836">
    <property type="entry name" value="30S RIBOSOMAL PROTEIN S14"/>
    <property type="match status" value="1"/>
</dbReference>
<dbReference type="EMBL" id="NMOS02000013">
    <property type="protein sequence ID" value="RDH40193.1"/>
    <property type="molecule type" value="Genomic_DNA"/>
</dbReference>
<comment type="subunit">
    <text evidence="7 8">Part of the 30S ribosomal subunit. Contacts proteins S3 and S10.</text>
</comment>
<dbReference type="NCBIfam" id="NF006477">
    <property type="entry name" value="PRK08881.1"/>
    <property type="match status" value="1"/>
</dbReference>
<dbReference type="GO" id="GO:0019843">
    <property type="term" value="F:rRNA binding"/>
    <property type="evidence" value="ECO:0007669"/>
    <property type="project" value="UniProtKB-UniRule"/>
</dbReference>
<reference evidence="9 10" key="1">
    <citation type="journal article" date="2017" name="Int. J. Syst. Evol. Microbiol.">
        <title>Aquarickettsiella crustaci n. gen. n. sp. (Gammaproteobacteria: Legionellales: Coxiellaceae); a bacterial pathogen of the freshwater crustacean: Gammarus fossarum (Malacostraca: Amphipoda).</title>
        <authorList>
            <person name="Bojko J."/>
            <person name="Dunn A.M."/>
            <person name="Stebbing P.D."/>
            <person name="Van Aerle R."/>
            <person name="Bacela-Spychalska K."/>
            <person name="Bean T.P."/>
            <person name="Stentiford G.D."/>
        </authorList>
    </citation>
    <scope>NUCLEOTIDE SEQUENCE [LARGE SCALE GENOMIC DNA]</scope>
    <source>
        <strain evidence="9">RA15029</strain>
    </source>
</reference>
<evidence type="ECO:0000256" key="6">
    <source>
        <dbReference type="ARBA" id="ARBA00035167"/>
    </source>
</evidence>
<evidence type="ECO:0000256" key="8">
    <source>
        <dbReference type="HAMAP-Rule" id="MF_00537"/>
    </source>
</evidence>
<evidence type="ECO:0000256" key="4">
    <source>
        <dbReference type="ARBA" id="ARBA00022980"/>
    </source>
</evidence>
<comment type="caution">
    <text evidence="9">The sequence shown here is derived from an EMBL/GenBank/DDBJ whole genome shotgun (WGS) entry which is preliminary data.</text>
</comment>
<evidence type="ECO:0000256" key="3">
    <source>
        <dbReference type="ARBA" id="ARBA00009083"/>
    </source>
</evidence>
<evidence type="ECO:0000313" key="9">
    <source>
        <dbReference type="EMBL" id="RDH40193.1"/>
    </source>
</evidence>
<keyword evidence="5 8" id="KW-0687">Ribonucleoprotein</keyword>
<dbReference type="Pfam" id="PF00253">
    <property type="entry name" value="Ribosomal_S14"/>
    <property type="match status" value="1"/>
</dbReference>
<dbReference type="InterPro" id="IPR018271">
    <property type="entry name" value="Ribosomal_uS14_CS"/>
</dbReference>
<dbReference type="Proteomes" id="UP000226429">
    <property type="component" value="Unassembled WGS sequence"/>
</dbReference>
<keyword evidence="10" id="KW-1185">Reference proteome</keyword>
<dbReference type="Gene3D" id="1.10.287.1480">
    <property type="match status" value="1"/>
</dbReference>
<name>A0A370CHB1_9COXI</name>
<protein>
    <recommendedName>
        <fullName evidence="6 8">Small ribosomal subunit protein uS14</fullName>
    </recommendedName>
</protein>
<gene>
    <name evidence="8" type="primary">rpsN</name>
    <name evidence="9" type="ORF">CFE62_004980</name>
</gene>
<comment type="function">
    <text evidence="2 8">Binds 16S rRNA, required for the assembly of 30S particles and may also be responsible for determining the conformation of the 16S rRNA at the A site.</text>
</comment>
<evidence type="ECO:0000256" key="2">
    <source>
        <dbReference type="ARBA" id="ARBA00003686"/>
    </source>
</evidence>
<dbReference type="FunFam" id="1.10.287.1480:FF:000001">
    <property type="entry name" value="30S ribosomal protein S14"/>
    <property type="match status" value="1"/>
</dbReference>
<dbReference type="SUPFAM" id="SSF57716">
    <property type="entry name" value="Glucocorticoid receptor-like (DNA-binding domain)"/>
    <property type="match status" value="1"/>
</dbReference>
<accession>A0A370CHB1</accession>